<reference evidence="23 24" key="1">
    <citation type="submission" date="2025-04" db="UniProtKB">
        <authorList>
            <consortium name="RefSeq"/>
        </authorList>
    </citation>
    <scope>IDENTIFICATION</scope>
    <source>
        <strain evidence="23 24">Wakin</strain>
        <tissue evidence="23 24">Muscle</tissue>
    </source>
</reference>
<dbReference type="GO" id="GO:0045296">
    <property type="term" value="F:cadherin binding"/>
    <property type="evidence" value="ECO:0007669"/>
    <property type="project" value="TreeGrafter"/>
</dbReference>
<evidence type="ECO:0000256" key="16">
    <source>
        <dbReference type="ARBA" id="ARBA00069031"/>
    </source>
</evidence>
<dbReference type="FunFam" id="2.60.40.60:FF:000019">
    <property type="entry name" value="Cadherin 2"/>
    <property type="match status" value="1"/>
</dbReference>
<dbReference type="GO" id="GO:0016477">
    <property type="term" value="P:cell migration"/>
    <property type="evidence" value="ECO:0007669"/>
    <property type="project" value="TreeGrafter"/>
</dbReference>
<dbReference type="PROSITE" id="PS50268">
    <property type="entry name" value="CADHERIN_2"/>
    <property type="match status" value="5"/>
</dbReference>
<dbReference type="GO" id="GO:0060027">
    <property type="term" value="P:convergent extension involved in gastrulation"/>
    <property type="evidence" value="ECO:0007669"/>
    <property type="project" value="UniProtKB-ARBA"/>
</dbReference>
<dbReference type="KEGG" id="caua:113040933"/>
<evidence type="ECO:0000256" key="17">
    <source>
        <dbReference type="PROSITE-ProRule" id="PRU00043"/>
    </source>
</evidence>
<evidence type="ECO:0000313" key="24">
    <source>
        <dbReference type="RefSeq" id="XP_026054930.1"/>
    </source>
</evidence>
<dbReference type="GO" id="GO:0005912">
    <property type="term" value="C:adherens junction"/>
    <property type="evidence" value="ECO:0007669"/>
    <property type="project" value="TreeGrafter"/>
</dbReference>
<evidence type="ECO:0000256" key="8">
    <source>
        <dbReference type="ARBA" id="ARBA00022737"/>
    </source>
</evidence>
<feature type="domain" description="Cadherin" evidence="21">
    <location>
        <begin position="261"/>
        <end position="381"/>
    </location>
</feature>
<keyword evidence="4" id="KW-0963">Cytoplasm</keyword>
<dbReference type="InterPro" id="IPR020894">
    <property type="entry name" value="Cadherin_CS"/>
</dbReference>
<dbReference type="GO" id="GO:0044331">
    <property type="term" value="P:cell-cell adhesion mediated by cadherin"/>
    <property type="evidence" value="ECO:0007669"/>
    <property type="project" value="TreeGrafter"/>
</dbReference>
<evidence type="ECO:0000256" key="12">
    <source>
        <dbReference type="ARBA" id="ARBA00023136"/>
    </source>
</evidence>
<comment type="subunit">
    <text evidence="15">Homodimer. Component of a cadherin:catenin adhesion complex composed of at least of CDH26, beta-catenin/CTNNB1, alpha-catenin/CTNNA1 and p120 catenin/CTNND1.</text>
</comment>
<evidence type="ECO:0000256" key="2">
    <source>
        <dbReference type="ARBA" id="ARBA00004496"/>
    </source>
</evidence>
<dbReference type="CDD" id="cd11304">
    <property type="entry name" value="Cadherin_repeat"/>
    <property type="match status" value="4"/>
</dbReference>
<dbReference type="FunFam" id="2.60.40.60:FF:000011">
    <property type="entry name" value="Cadherin 1"/>
    <property type="match status" value="1"/>
</dbReference>
<dbReference type="GO" id="GO:0000902">
    <property type="term" value="P:cell morphogenesis"/>
    <property type="evidence" value="ECO:0007669"/>
    <property type="project" value="TreeGrafter"/>
</dbReference>
<dbReference type="RefSeq" id="XP_026054929.1">
    <property type="nucleotide sequence ID" value="XM_026199144.1"/>
</dbReference>
<dbReference type="Gene3D" id="4.10.900.10">
    <property type="entry name" value="TCF3-CBD (Catenin binding domain)"/>
    <property type="match status" value="1"/>
</dbReference>
<dbReference type="Pfam" id="PF00028">
    <property type="entry name" value="Cadherin"/>
    <property type="match status" value="3"/>
</dbReference>
<feature type="chain" id="PRO_5044649687" description="Cadherin-like protein 26" evidence="20">
    <location>
        <begin position="20"/>
        <end position="826"/>
    </location>
</feature>
<dbReference type="FunFam" id="2.60.40.60:FF:000095">
    <property type="entry name" value="Cadherin 13"/>
    <property type="match status" value="1"/>
</dbReference>
<dbReference type="GO" id="GO:0008013">
    <property type="term" value="F:beta-catenin binding"/>
    <property type="evidence" value="ECO:0007669"/>
    <property type="project" value="TreeGrafter"/>
</dbReference>
<evidence type="ECO:0000256" key="3">
    <source>
        <dbReference type="ARBA" id="ARBA00022475"/>
    </source>
</evidence>
<dbReference type="PROSITE" id="PS00232">
    <property type="entry name" value="CADHERIN_1"/>
    <property type="match status" value="2"/>
</dbReference>
<feature type="domain" description="Cadherin" evidence="21">
    <location>
        <begin position="392"/>
        <end position="488"/>
    </location>
</feature>
<protein>
    <recommendedName>
        <fullName evidence="16">Cadherin-like protein 26</fullName>
    </recommendedName>
</protein>
<keyword evidence="12 19" id="KW-0472">Membrane</keyword>
<dbReference type="SUPFAM" id="SSF49313">
    <property type="entry name" value="Cadherin-like"/>
    <property type="match status" value="5"/>
</dbReference>
<dbReference type="GO" id="GO:0005737">
    <property type="term" value="C:cytoplasm"/>
    <property type="evidence" value="ECO:0007669"/>
    <property type="project" value="UniProtKB-SubCell"/>
</dbReference>
<evidence type="ECO:0000256" key="14">
    <source>
        <dbReference type="ARBA" id="ARBA00059993"/>
    </source>
</evidence>
<dbReference type="InterPro" id="IPR027397">
    <property type="entry name" value="Catenin-bd_sf"/>
</dbReference>
<evidence type="ECO:0000256" key="20">
    <source>
        <dbReference type="SAM" id="SignalP"/>
    </source>
</evidence>
<organism evidence="22 23">
    <name type="scientific">Carassius auratus</name>
    <name type="common">Goldfish</name>
    <dbReference type="NCBI Taxonomy" id="7957"/>
    <lineage>
        <taxon>Eukaryota</taxon>
        <taxon>Metazoa</taxon>
        <taxon>Chordata</taxon>
        <taxon>Craniata</taxon>
        <taxon>Vertebrata</taxon>
        <taxon>Euteleostomi</taxon>
        <taxon>Actinopterygii</taxon>
        <taxon>Neopterygii</taxon>
        <taxon>Teleostei</taxon>
        <taxon>Ostariophysi</taxon>
        <taxon>Cypriniformes</taxon>
        <taxon>Cyprinidae</taxon>
        <taxon>Cyprininae</taxon>
        <taxon>Carassius</taxon>
    </lineage>
</organism>
<keyword evidence="9 17" id="KW-0106">Calcium</keyword>
<evidence type="ECO:0000256" key="19">
    <source>
        <dbReference type="SAM" id="Phobius"/>
    </source>
</evidence>
<evidence type="ECO:0000259" key="21">
    <source>
        <dbReference type="PROSITE" id="PS50268"/>
    </source>
</evidence>
<evidence type="ECO:0000256" key="4">
    <source>
        <dbReference type="ARBA" id="ARBA00022490"/>
    </source>
</evidence>
<feature type="domain" description="Cadherin" evidence="21">
    <location>
        <begin position="497"/>
        <end position="594"/>
    </location>
</feature>
<dbReference type="InterPro" id="IPR000233">
    <property type="entry name" value="Cadherin_Y-type_LIR"/>
</dbReference>
<evidence type="ECO:0000256" key="15">
    <source>
        <dbReference type="ARBA" id="ARBA00062925"/>
    </source>
</evidence>
<dbReference type="GO" id="GO:0034332">
    <property type="term" value="P:adherens junction organization"/>
    <property type="evidence" value="ECO:0007669"/>
    <property type="project" value="TreeGrafter"/>
</dbReference>
<evidence type="ECO:0000256" key="9">
    <source>
        <dbReference type="ARBA" id="ARBA00022837"/>
    </source>
</evidence>
<dbReference type="PANTHER" id="PTHR24027:SF78">
    <property type="entry name" value="CADHERIN-LIKE PROTEIN 26"/>
    <property type="match status" value="1"/>
</dbReference>
<dbReference type="OrthoDB" id="9045962at2759"/>
<name>A0A6P6J468_CARAU</name>
<keyword evidence="13" id="KW-0325">Glycoprotein</keyword>
<evidence type="ECO:0000313" key="23">
    <source>
        <dbReference type="RefSeq" id="XP_026054929.1"/>
    </source>
</evidence>
<dbReference type="AlphaFoldDB" id="A0A6P6J468"/>
<dbReference type="GO" id="GO:0016339">
    <property type="term" value="P:calcium-dependent cell-cell adhesion via plasma membrane cell adhesion molecules"/>
    <property type="evidence" value="ECO:0007669"/>
    <property type="project" value="TreeGrafter"/>
</dbReference>
<dbReference type="InterPro" id="IPR015919">
    <property type="entry name" value="Cadherin-like_sf"/>
</dbReference>
<evidence type="ECO:0000256" key="5">
    <source>
        <dbReference type="ARBA" id="ARBA00022692"/>
    </source>
</evidence>
<dbReference type="GO" id="GO:0005509">
    <property type="term" value="F:calcium ion binding"/>
    <property type="evidence" value="ECO:0007669"/>
    <property type="project" value="UniProtKB-UniRule"/>
</dbReference>
<comment type="subcellular location">
    <subcellularLocation>
        <location evidence="1 18">Cell membrane</location>
        <topology evidence="1 18">Single-pass type I membrane protein</topology>
    </subcellularLocation>
    <subcellularLocation>
        <location evidence="2">Cytoplasm</location>
    </subcellularLocation>
</comment>
<dbReference type="Pfam" id="PF01049">
    <property type="entry name" value="CADH_Y-type_LIR"/>
    <property type="match status" value="1"/>
</dbReference>
<dbReference type="GO" id="GO:0007043">
    <property type="term" value="P:cell-cell junction assembly"/>
    <property type="evidence" value="ECO:0007669"/>
    <property type="project" value="TreeGrafter"/>
</dbReference>
<dbReference type="RefSeq" id="XP_026054930.1">
    <property type="nucleotide sequence ID" value="XM_026199145.1"/>
</dbReference>
<evidence type="ECO:0000256" key="7">
    <source>
        <dbReference type="ARBA" id="ARBA00022729"/>
    </source>
</evidence>
<keyword evidence="10 18" id="KW-0130">Cell adhesion</keyword>
<feature type="domain" description="Cadherin" evidence="21">
    <location>
        <begin position="49"/>
        <end position="148"/>
    </location>
</feature>
<dbReference type="GO" id="GO:0055113">
    <property type="term" value="P:epiboly involved in gastrulation with mouth forming second"/>
    <property type="evidence" value="ECO:0007669"/>
    <property type="project" value="UniProtKB-ARBA"/>
</dbReference>
<evidence type="ECO:0000256" key="18">
    <source>
        <dbReference type="RuleBase" id="RU003318"/>
    </source>
</evidence>
<keyword evidence="6" id="KW-0479">Metal-binding</keyword>
<proteinExistence type="predicted"/>
<evidence type="ECO:0000256" key="13">
    <source>
        <dbReference type="ARBA" id="ARBA00023180"/>
    </source>
</evidence>
<dbReference type="CTD" id="571792"/>
<dbReference type="FunFam" id="2.60.40.60:FF:000158">
    <property type="entry name" value="Dachsous cadherin-related 1"/>
    <property type="match status" value="1"/>
</dbReference>
<dbReference type="InterPro" id="IPR002126">
    <property type="entry name" value="Cadherin-like_dom"/>
</dbReference>
<comment type="function">
    <text evidence="14">Cadherins are calcium-dependent cell adhesion proteins. They preferentially interact with themselves in a homophilic manner in connecting cells; cadherins may thus contribute to the sorting of heterogeneous cell types. Ligand for integrins alpha-E/beta-7, ITGAE:ITGAB7, alpha-4/beta-7, ITGA4:ITGAB7 and alpha-4/beta-1, ITGA4:ITGAB1 through which modulates CD4(+) T cells activation.</text>
</comment>
<dbReference type="Proteomes" id="UP000515129">
    <property type="component" value="Chromosome 23"/>
</dbReference>
<evidence type="ECO:0000256" key="10">
    <source>
        <dbReference type="ARBA" id="ARBA00022889"/>
    </source>
</evidence>
<dbReference type="FunFam" id="2.60.40.60:FF:000031">
    <property type="entry name" value="Cadherin 3"/>
    <property type="match status" value="1"/>
</dbReference>
<evidence type="ECO:0000313" key="22">
    <source>
        <dbReference type="Proteomes" id="UP000515129"/>
    </source>
</evidence>
<gene>
    <name evidence="23 24" type="primary">LOC113040933</name>
</gene>
<feature type="signal peptide" evidence="20">
    <location>
        <begin position="1"/>
        <end position="19"/>
    </location>
</feature>
<dbReference type="PANTHER" id="PTHR24027">
    <property type="entry name" value="CADHERIN-23"/>
    <property type="match status" value="1"/>
</dbReference>
<feature type="domain" description="Cadherin" evidence="21">
    <location>
        <begin position="149"/>
        <end position="260"/>
    </location>
</feature>
<keyword evidence="3" id="KW-1003">Cell membrane</keyword>
<sequence>MTKSTLILILLALVEVAASSKKETNNREKRDAVLIRSKRRWVLSTIDLEENMPGPFPSKVTTLFNDKKQDNTVKFRISGDGVTRDPVGLFSIDENTGTVSVHRAIDREINPIFHIDFDVLDRQTGIAVDKTLSFNVEIKDKNDNSPQFTPSTIRASVPENTPEGVVQATLQAHDNDQKDTPNSQFTMTVVSQDPASPKFTLKDLPTSTTKQLAFTGCFDYDKAKQYKVLVEARDQGTPTMSSTATVFLDITDSNTHRPEFSSATYNTEVMEMELKEILRIGINDKDTPNTPGSRAVFSILKGNEEANYKIETDPKTNEGVLSVIKGKNFEKTETTELEIAVENEEKLFQCVDGKPVTGPTPKPNTAKVSVKVIDMNDAPVFKKQVEKVYRNENGPPGDVLLVPEVKDEDSDVSKLRYQLVQDPAKWVSVDPKSGKITTVQKMDRESRFVKNGTYTVVMHAIDDGQPPATGTCTVVVYLGDQNDNAPYLVSKNAVMCGNKVDRVDVKPTDLDDRPFAGPFSFSLGGDEELKSLWKLDPTTGTNTSLISLTSLAYGNYSVPLKIQDQQGLQGEDVLQVVVCECTGINTCRGRRPFSSSLGPAAIGLLFAGFLLLALLLLFCFLCDCQSKNFQHIPLNLQDEGNQTLVKYNEEGGGSIFKPESMFLKDGLKTPSAPPEYAVDGYRKGENYTMKSPAGYSYQYNFQEMPSGAGVMSVPQQNWSTIQRERENFRNESRQMPHTYSLARTERNLAEHIERKISSFPEEQRDCPAYSPYQYEYEGKGSDCQSLDQLTVSNLGNNLDFLQNLGPKFNTLGGICQQSMERRNVRL</sequence>
<keyword evidence="22" id="KW-1185">Reference proteome</keyword>
<accession>A0A6P6J468</accession>
<keyword evidence="8" id="KW-0677">Repeat</keyword>
<dbReference type="Gene3D" id="2.60.40.60">
    <property type="entry name" value="Cadherins"/>
    <property type="match status" value="5"/>
</dbReference>
<keyword evidence="5 18" id="KW-0812">Transmembrane</keyword>
<evidence type="ECO:0000256" key="1">
    <source>
        <dbReference type="ARBA" id="ARBA00004251"/>
    </source>
</evidence>
<dbReference type="SMART" id="SM00112">
    <property type="entry name" value="CA"/>
    <property type="match status" value="4"/>
</dbReference>
<dbReference type="GO" id="GO:0007156">
    <property type="term" value="P:homophilic cell adhesion via plasma membrane adhesion molecules"/>
    <property type="evidence" value="ECO:0007669"/>
    <property type="project" value="InterPro"/>
</dbReference>
<keyword evidence="7 20" id="KW-0732">Signal</keyword>
<dbReference type="GO" id="GO:0016342">
    <property type="term" value="C:catenin complex"/>
    <property type="evidence" value="ECO:0007669"/>
    <property type="project" value="TreeGrafter"/>
</dbReference>
<dbReference type="PRINTS" id="PR00205">
    <property type="entry name" value="CADHERIN"/>
</dbReference>
<evidence type="ECO:0000256" key="6">
    <source>
        <dbReference type="ARBA" id="ARBA00022723"/>
    </source>
</evidence>
<dbReference type="InterPro" id="IPR039808">
    <property type="entry name" value="Cadherin"/>
</dbReference>
<evidence type="ECO:0000256" key="11">
    <source>
        <dbReference type="ARBA" id="ARBA00022989"/>
    </source>
</evidence>
<feature type="transmembrane region" description="Helical" evidence="19">
    <location>
        <begin position="597"/>
        <end position="621"/>
    </location>
</feature>
<keyword evidence="11 19" id="KW-1133">Transmembrane helix</keyword>